<sequence>MAYRQQYYQKAGSEALKPYLNALTPLIRADSDIPYVIWGHHALYLAFQNRPYWITTELDIVLPDTDLPRTIKALSEHGFAHRKGEVKKGMYGMPPSTKDPLGSFPEIARISCTSNTMFTPNPSTYRYHKGGSPKPYVLNLIPASLVKFNFDRPDYITGTALRLDCYSGVASLNGVMVRHPTIPGMMDAALSLRRSYTGRGSDLENLVSLCSGCIFWDRRNLEGVTEEEIRKMVLWQHGHDIWMQLKEHLRWRGRKFMRTGKERSEVVRRWEAVGGRLSEANRELWRRTSIGSHDELDISDDESDDDRYDYNFEPDSDDEDADEYEVESKEKGREQEADASVDEAAVEEGYHELYVGESMDIHSTE</sequence>
<evidence type="ECO:0000313" key="3">
    <source>
        <dbReference type="Proteomes" id="UP000275078"/>
    </source>
</evidence>
<organism evidence="2 3">
    <name type="scientific">Ascobolus immersus RN42</name>
    <dbReference type="NCBI Taxonomy" id="1160509"/>
    <lineage>
        <taxon>Eukaryota</taxon>
        <taxon>Fungi</taxon>
        <taxon>Dikarya</taxon>
        <taxon>Ascomycota</taxon>
        <taxon>Pezizomycotina</taxon>
        <taxon>Pezizomycetes</taxon>
        <taxon>Pezizales</taxon>
        <taxon>Ascobolaceae</taxon>
        <taxon>Ascobolus</taxon>
    </lineage>
</organism>
<accession>A0A3N4HI10</accession>
<dbReference type="EMBL" id="ML119853">
    <property type="protein sequence ID" value="RPA72646.1"/>
    <property type="molecule type" value="Genomic_DNA"/>
</dbReference>
<protein>
    <submittedName>
        <fullName evidence="2">Uncharacterized protein</fullName>
    </submittedName>
</protein>
<feature type="region of interest" description="Disordered" evidence="1">
    <location>
        <begin position="295"/>
        <end position="365"/>
    </location>
</feature>
<dbReference type="Proteomes" id="UP000275078">
    <property type="component" value="Unassembled WGS sequence"/>
</dbReference>
<keyword evidence="3" id="KW-1185">Reference proteome</keyword>
<evidence type="ECO:0000313" key="2">
    <source>
        <dbReference type="EMBL" id="RPA72646.1"/>
    </source>
</evidence>
<reference evidence="2 3" key="1">
    <citation type="journal article" date="2018" name="Nat. Ecol. Evol.">
        <title>Pezizomycetes genomes reveal the molecular basis of ectomycorrhizal truffle lifestyle.</title>
        <authorList>
            <person name="Murat C."/>
            <person name="Payen T."/>
            <person name="Noel B."/>
            <person name="Kuo A."/>
            <person name="Morin E."/>
            <person name="Chen J."/>
            <person name="Kohler A."/>
            <person name="Krizsan K."/>
            <person name="Balestrini R."/>
            <person name="Da Silva C."/>
            <person name="Montanini B."/>
            <person name="Hainaut M."/>
            <person name="Levati E."/>
            <person name="Barry K.W."/>
            <person name="Belfiori B."/>
            <person name="Cichocki N."/>
            <person name="Clum A."/>
            <person name="Dockter R.B."/>
            <person name="Fauchery L."/>
            <person name="Guy J."/>
            <person name="Iotti M."/>
            <person name="Le Tacon F."/>
            <person name="Lindquist E.A."/>
            <person name="Lipzen A."/>
            <person name="Malagnac F."/>
            <person name="Mello A."/>
            <person name="Molinier V."/>
            <person name="Miyauchi S."/>
            <person name="Poulain J."/>
            <person name="Riccioni C."/>
            <person name="Rubini A."/>
            <person name="Sitrit Y."/>
            <person name="Splivallo R."/>
            <person name="Traeger S."/>
            <person name="Wang M."/>
            <person name="Zifcakova L."/>
            <person name="Wipf D."/>
            <person name="Zambonelli A."/>
            <person name="Paolocci F."/>
            <person name="Nowrousian M."/>
            <person name="Ottonello S."/>
            <person name="Baldrian P."/>
            <person name="Spatafora J.W."/>
            <person name="Henrissat B."/>
            <person name="Nagy L.G."/>
            <person name="Aury J.M."/>
            <person name="Wincker P."/>
            <person name="Grigoriev I.V."/>
            <person name="Bonfante P."/>
            <person name="Martin F.M."/>
        </authorList>
    </citation>
    <scope>NUCLEOTIDE SEQUENCE [LARGE SCALE GENOMIC DNA]</scope>
    <source>
        <strain evidence="2 3">RN42</strain>
    </source>
</reference>
<dbReference type="AlphaFoldDB" id="A0A3N4HI10"/>
<name>A0A3N4HI10_ASCIM</name>
<feature type="compositionally biased region" description="Basic and acidic residues" evidence="1">
    <location>
        <begin position="326"/>
        <end position="336"/>
    </location>
</feature>
<feature type="compositionally biased region" description="Acidic residues" evidence="1">
    <location>
        <begin position="337"/>
        <end position="346"/>
    </location>
</feature>
<gene>
    <name evidence="2" type="ORF">BJ508DRAFT_334860</name>
</gene>
<evidence type="ECO:0000256" key="1">
    <source>
        <dbReference type="SAM" id="MobiDB-lite"/>
    </source>
</evidence>
<proteinExistence type="predicted"/>
<feature type="compositionally biased region" description="Acidic residues" evidence="1">
    <location>
        <begin position="297"/>
        <end position="325"/>
    </location>
</feature>